<name>A0A7R8CQ28_LEPSM</name>
<dbReference type="EMBL" id="HG994593">
    <property type="protein sequence ID" value="CAF2844580.1"/>
    <property type="molecule type" value="Genomic_DNA"/>
</dbReference>
<dbReference type="SUPFAM" id="SSF52374">
    <property type="entry name" value="Nucleotidylyl transferase"/>
    <property type="match status" value="1"/>
</dbReference>
<dbReference type="GO" id="GO:0000309">
    <property type="term" value="F:nicotinamide-nucleotide adenylyltransferase activity"/>
    <property type="evidence" value="ECO:0007669"/>
    <property type="project" value="UniProtKB-EC"/>
</dbReference>
<dbReference type="Gene3D" id="3.40.50.620">
    <property type="entry name" value="HUPs"/>
    <property type="match status" value="1"/>
</dbReference>
<evidence type="ECO:0000313" key="1">
    <source>
        <dbReference type="EMBL" id="CAF2844580.1"/>
    </source>
</evidence>
<dbReference type="GO" id="GO:0004515">
    <property type="term" value="F:nicotinate-nucleotide adenylyltransferase activity"/>
    <property type="evidence" value="ECO:0007669"/>
    <property type="project" value="UniProtKB-EC"/>
</dbReference>
<dbReference type="InterPro" id="IPR014729">
    <property type="entry name" value="Rossmann-like_a/b/a_fold"/>
</dbReference>
<dbReference type="EC" id="2.7.7.18" evidence="1"/>
<proteinExistence type="predicted"/>
<dbReference type="Proteomes" id="UP000675881">
    <property type="component" value="Chromosome 14"/>
</dbReference>
<dbReference type="GO" id="GO:0009435">
    <property type="term" value="P:NAD+ biosynthetic process"/>
    <property type="evidence" value="ECO:0007669"/>
    <property type="project" value="TreeGrafter"/>
</dbReference>
<dbReference type="EC" id="2.7.7.1" evidence="1"/>
<gene>
    <name evidence="1" type="ORF">LSAA_4736</name>
</gene>
<accession>A0A7R8CQ28</accession>
<keyword evidence="1" id="KW-0808">Transferase</keyword>
<keyword evidence="1" id="KW-0548">Nucleotidyltransferase</keyword>
<protein>
    <submittedName>
        <fullName evidence="1">NMNAT</fullName>
        <ecNumber evidence="1">2.7.7.1</ecNumber>
        <ecNumber evidence="1">2.7.7.18</ecNumber>
    </submittedName>
</protein>
<evidence type="ECO:0000313" key="2">
    <source>
        <dbReference type="Proteomes" id="UP000675881"/>
    </source>
</evidence>
<keyword evidence="2" id="KW-1185">Reference proteome</keyword>
<dbReference type="PANTHER" id="PTHR12039">
    <property type="entry name" value="NICOTINAMIDE MONONUCLEOTIDE ADENYLYLTRANSFERASE"/>
    <property type="match status" value="1"/>
</dbReference>
<organism evidence="1 2">
    <name type="scientific">Lepeophtheirus salmonis</name>
    <name type="common">Salmon louse</name>
    <name type="synonym">Caligus salmonis</name>
    <dbReference type="NCBI Taxonomy" id="72036"/>
    <lineage>
        <taxon>Eukaryota</taxon>
        <taxon>Metazoa</taxon>
        <taxon>Ecdysozoa</taxon>
        <taxon>Arthropoda</taxon>
        <taxon>Crustacea</taxon>
        <taxon>Multicrustacea</taxon>
        <taxon>Hexanauplia</taxon>
        <taxon>Copepoda</taxon>
        <taxon>Siphonostomatoida</taxon>
        <taxon>Caligidae</taxon>
        <taxon>Lepeophtheirus</taxon>
    </lineage>
</organism>
<dbReference type="PANTHER" id="PTHR12039:SF0">
    <property type="entry name" value="NICOTINAMIDE-NUCLEOTIDE ADENYLYLTRANSFERASE"/>
    <property type="match status" value="1"/>
</dbReference>
<dbReference type="InterPro" id="IPR051182">
    <property type="entry name" value="Euk_NMN_adenylyltrnsfrase"/>
</dbReference>
<dbReference type="OrthoDB" id="422187at2759"/>
<dbReference type="AlphaFoldDB" id="A0A7R8CQ28"/>
<sequence>MRSFMYLEGIMSPVHNDYKKESLSEANSTHRNAMVNLCIKKKKTPFLNCQHMKHPKIVGRVLKIVLEEHKRLLLSSSSQKQAPSWMPERFCLKEPFQILFLCGADLLESFSVPGLWLDDDVEVIFIYNSDILTKYKNNIHLVTEWITNDISSTKVRRAMRRNESVKYLIPDEVIEYISEHGLYGAGKKQQYFILYKLCSITTESNKKYHISVVEEINGEIVSTPSDDEMSPLERDFTSREARLSPMQGNSLPLIDEIDETSIEEEVYDLEALKEALILDEKNAQVEETEVIEKQQEEVREIIIEEFLHPDGEVVENNVPLIEECPKASVSPDVTDSLSTEEFDRTIIEIGPEKSLTHKDSIDFADMPPPPPLPYSESPVLHNTDTTEKSLREDEDMNQYVVVVNKDKPEEFKSLEKEVVIEEVKKRRSISISSSSSVSSNSEIIWKEIFKKV</sequence>
<reference evidence="1" key="1">
    <citation type="submission" date="2021-02" db="EMBL/GenBank/DDBJ databases">
        <authorList>
            <person name="Bekaert M."/>
        </authorList>
    </citation>
    <scope>NUCLEOTIDE SEQUENCE</scope>
    <source>
        <strain evidence="1">IoA-00</strain>
    </source>
</reference>